<sequence length="216" mass="24203">MTAAEKLKANLPVAMTMEAFMGISWYIAVELNVRLFMIFNKLASARTWYTQTQSGIASRVKYLGSSNVYGVFSLFRKAHVLLVANSPLRANLAVLRNSPYPLITVSTLPSDKERATLSTANRILFSTSSTSSRSEALDQKQHQCRRKVKHTNSQGSTGINSNPEIPTFSFEGLGLSRNMKMVVLGLVGVFGTVETWFWCKAIWRWWTAPENVRDSE</sequence>
<proteinExistence type="predicted"/>
<dbReference type="EMBL" id="CP069110">
    <property type="protein sequence ID" value="QSS59849.1"/>
    <property type="molecule type" value="Genomic_DNA"/>
</dbReference>
<evidence type="ECO:0000313" key="2">
    <source>
        <dbReference type="EMBL" id="QSS59849.1"/>
    </source>
</evidence>
<dbReference type="AlphaFoldDB" id="A0A8A1M1A5"/>
<accession>A0A8A1M1A5</accession>
<evidence type="ECO:0000256" key="1">
    <source>
        <dbReference type="SAM" id="MobiDB-lite"/>
    </source>
</evidence>
<dbReference type="VEuPathDB" id="FungiDB:I7I51_04645"/>
<organism evidence="2 3">
    <name type="scientific">Ajellomyces capsulatus</name>
    <name type="common">Darling's disease fungus</name>
    <name type="synonym">Histoplasma capsulatum</name>
    <dbReference type="NCBI Taxonomy" id="5037"/>
    <lineage>
        <taxon>Eukaryota</taxon>
        <taxon>Fungi</taxon>
        <taxon>Dikarya</taxon>
        <taxon>Ascomycota</taxon>
        <taxon>Pezizomycotina</taxon>
        <taxon>Eurotiomycetes</taxon>
        <taxon>Eurotiomycetidae</taxon>
        <taxon>Onygenales</taxon>
        <taxon>Ajellomycetaceae</taxon>
        <taxon>Histoplasma</taxon>
    </lineage>
</organism>
<reference evidence="2" key="1">
    <citation type="submission" date="2021-01" db="EMBL/GenBank/DDBJ databases">
        <title>Chromosome-level genome assembly of a human fungal pathogen reveals clustering of transcriptionally co-regulated genes.</title>
        <authorList>
            <person name="Voorhies M."/>
            <person name="Cohen S."/>
            <person name="Shea T.P."/>
            <person name="Petrus S."/>
            <person name="Munoz J.F."/>
            <person name="Poplawski S."/>
            <person name="Goldman W.E."/>
            <person name="Michael T."/>
            <person name="Cuomo C.A."/>
            <person name="Sil A."/>
            <person name="Beyhan S."/>
        </authorList>
    </citation>
    <scope>NUCLEOTIDE SEQUENCE</scope>
    <source>
        <strain evidence="2">WU24</strain>
    </source>
</reference>
<gene>
    <name evidence="2" type="ORF">I7I51_04645</name>
</gene>
<name>A0A8A1M1A5_AJECA</name>
<feature type="region of interest" description="Disordered" evidence="1">
    <location>
        <begin position="136"/>
        <end position="159"/>
    </location>
</feature>
<evidence type="ECO:0000313" key="3">
    <source>
        <dbReference type="Proteomes" id="UP000663671"/>
    </source>
</evidence>
<dbReference type="Proteomes" id="UP000663671">
    <property type="component" value="Chromosome 4"/>
</dbReference>
<dbReference type="OrthoDB" id="5231661at2759"/>
<protein>
    <submittedName>
        <fullName evidence="2">Uncharacterized protein</fullName>
    </submittedName>
</protein>